<keyword evidence="2" id="KW-1185">Reference proteome</keyword>
<dbReference type="AlphaFoldDB" id="A0A183HPL0"/>
<dbReference type="Proteomes" id="UP000267606">
    <property type="component" value="Unassembled WGS sequence"/>
</dbReference>
<protein>
    <submittedName>
        <fullName evidence="3">Ovule protein</fullName>
    </submittedName>
</protein>
<sequence>MARCGNKERNGRNLNLFQVVRLSKSSSTSWVPRILATYPPTPTILRLTHPPFCTYRLELIGEFHLQQFKNSDKPTNLSMNGK</sequence>
<organism evidence="3">
    <name type="scientific">Onchocerca flexuosa</name>
    <dbReference type="NCBI Taxonomy" id="387005"/>
    <lineage>
        <taxon>Eukaryota</taxon>
        <taxon>Metazoa</taxon>
        <taxon>Ecdysozoa</taxon>
        <taxon>Nematoda</taxon>
        <taxon>Chromadorea</taxon>
        <taxon>Rhabditida</taxon>
        <taxon>Spirurina</taxon>
        <taxon>Spiruromorpha</taxon>
        <taxon>Filarioidea</taxon>
        <taxon>Onchocercidae</taxon>
        <taxon>Onchocerca</taxon>
    </lineage>
</organism>
<name>A0A183HPL0_9BILA</name>
<reference evidence="1 2" key="2">
    <citation type="submission" date="2018-11" db="EMBL/GenBank/DDBJ databases">
        <authorList>
            <consortium name="Pathogen Informatics"/>
        </authorList>
    </citation>
    <scope>NUCLEOTIDE SEQUENCE [LARGE SCALE GENOMIC DNA]</scope>
</reference>
<dbReference type="EMBL" id="UZAJ01011521">
    <property type="protein sequence ID" value="VDO60451.1"/>
    <property type="molecule type" value="Genomic_DNA"/>
</dbReference>
<reference evidence="3" key="1">
    <citation type="submission" date="2016-06" db="UniProtKB">
        <authorList>
            <consortium name="WormBaseParasite"/>
        </authorList>
    </citation>
    <scope>IDENTIFICATION</scope>
</reference>
<evidence type="ECO:0000313" key="2">
    <source>
        <dbReference type="Proteomes" id="UP000267606"/>
    </source>
</evidence>
<dbReference type="WBParaSite" id="OFLC_0000942101-mRNA-1">
    <property type="protein sequence ID" value="OFLC_0000942101-mRNA-1"/>
    <property type="gene ID" value="OFLC_0000942101"/>
</dbReference>
<gene>
    <name evidence="1" type="ORF">OFLC_LOCUS9420</name>
</gene>
<evidence type="ECO:0000313" key="1">
    <source>
        <dbReference type="EMBL" id="VDO60451.1"/>
    </source>
</evidence>
<evidence type="ECO:0000313" key="3">
    <source>
        <dbReference type="WBParaSite" id="OFLC_0000942101-mRNA-1"/>
    </source>
</evidence>
<accession>A0A183HPL0</accession>
<proteinExistence type="predicted"/>